<keyword evidence="5 8" id="KW-1133">Transmembrane helix</keyword>
<evidence type="ECO:0000256" key="8">
    <source>
        <dbReference type="SAM" id="Phobius"/>
    </source>
</evidence>
<keyword evidence="4" id="KW-0999">Mitochondrion inner membrane</keyword>
<comment type="caution">
    <text evidence="9">The sequence shown here is derived from an EMBL/GenBank/DDBJ whole genome shotgun (WGS) entry which is preliminary data.</text>
</comment>
<reference evidence="9" key="1">
    <citation type="journal article" date="2022" name="Proc. Natl. Acad. Sci. U.S.A.">
        <title>Life cycle and functional genomics of the unicellular red alga Galdieria for elucidating algal and plant evolution and industrial use.</title>
        <authorList>
            <person name="Hirooka S."/>
            <person name="Itabashi T."/>
            <person name="Ichinose T.M."/>
            <person name="Onuma R."/>
            <person name="Fujiwara T."/>
            <person name="Yamashita S."/>
            <person name="Jong L.W."/>
            <person name="Tomita R."/>
            <person name="Iwane A.H."/>
            <person name="Miyagishima S.Y."/>
        </authorList>
    </citation>
    <scope>NUCLEOTIDE SEQUENCE</scope>
    <source>
        <strain evidence="9">NBRC 102759</strain>
    </source>
</reference>
<evidence type="ECO:0000256" key="7">
    <source>
        <dbReference type="ARBA" id="ARBA00023136"/>
    </source>
</evidence>
<dbReference type="Pfam" id="PF14138">
    <property type="entry name" value="COX16"/>
    <property type="match status" value="1"/>
</dbReference>
<comment type="similarity">
    <text evidence="2">Belongs to the COX16 family.</text>
</comment>
<evidence type="ECO:0000313" key="9">
    <source>
        <dbReference type="EMBL" id="GJQ11811.1"/>
    </source>
</evidence>
<dbReference type="AlphaFoldDB" id="A0A9C7PWF8"/>
<dbReference type="Proteomes" id="UP001061958">
    <property type="component" value="Unassembled WGS sequence"/>
</dbReference>
<dbReference type="InterPro" id="IPR020164">
    <property type="entry name" value="Cyt_c_Oxase_assmbl_COX16"/>
</dbReference>
<evidence type="ECO:0000313" key="10">
    <source>
        <dbReference type="Proteomes" id="UP001061958"/>
    </source>
</evidence>
<dbReference type="OrthoDB" id="5516033at2759"/>
<gene>
    <name evidence="9" type="ORF">GpartN1_g3602.t1</name>
</gene>
<sequence>MLERFPSHVYKVGLPFITFLLGGLYGLAYIMEGRVEVKEARDRLEGVPKELAEELKVDVSKKKTISLEEEYEKAKQLASADYDNKQVPKRN</sequence>
<evidence type="ECO:0000256" key="2">
    <source>
        <dbReference type="ARBA" id="ARBA00008370"/>
    </source>
</evidence>
<evidence type="ECO:0000256" key="3">
    <source>
        <dbReference type="ARBA" id="ARBA00022692"/>
    </source>
</evidence>
<dbReference type="GO" id="GO:0005743">
    <property type="term" value="C:mitochondrial inner membrane"/>
    <property type="evidence" value="ECO:0007669"/>
    <property type="project" value="UniProtKB-SubCell"/>
</dbReference>
<organism evidence="9 10">
    <name type="scientific">Galdieria partita</name>
    <dbReference type="NCBI Taxonomy" id="83374"/>
    <lineage>
        <taxon>Eukaryota</taxon>
        <taxon>Rhodophyta</taxon>
        <taxon>Bangiophyceae</taxon>
        <taxon>Galdieriales</taxon>
        <taxon>Galdieriaceae</taxon>
        <taxon>Galdieria</taxon>
    </lineage>
</organism>
<protein>
    <submittedName>
        <fullName evidence="9">Uncharacterized protein</fullName>
    </submittedName>
</protein>
<reference evidence="9" key="2">
    <citation type="submission" date="2022-01" db="EMBL/GenBank/DDBJ databases">
        <authorList>
            <person name="Hirooka S."/>
            <person name="Miyagishima S.Y."/>
        </authorList>
    </citation>
    <scope>NUCLEOTIDE SEQUENCE</scope>
    <source>
        <strain evidence="9">NBRC 102759</strain>
    </source>
</reference>
<dbReference type="EMBL" id="BQMJ01000027">
    <property type="protein sequence ID" value="GJQ11811.1"/>
    <property type="molecule type" value="Genomic_DNA"/>
</dbReference>
<keyword evidence="10" id="KW-1185">Reference proteome</keyword>
<feature type="transmembrane region" description="Helical" evidence="8">
    <location>
        <begin position="12"/>
        <end position="31"/>
    </location>
</feature>
<comment type="subcellular location">
    <subcellularLocation>
        <location evidence="1">Mitochondrion inner membrane</location>
        <topology evidence="1">Single-pass membrane protein</topology>
    </subcellularLocation>
</comment>
<evidence type="ECO:0000256" key="4">
    <source>
        <dbReference type="ARBA" id="ARBA00022792"/>
    </source>
</evidence>
<name>A0A9C7PWF8_9RHOD</name>
<proteinExistence type="inferred from homology"/>
<evidence type="ECO:0000256" key="6">
    <source>
        <dbReference type="ARBA" id="ARBA00023128"/>
    </source>
</evidence>
<keyword evidence="7 8" id="KW-0472">Membrane</keyword>
<keyword evidence="6" id="KW-0496">Mitochondrion</keyword>
<evidence type="ECO:0000256" key="5">
    <source>
        <dbReference type="ARBA" id="ARBA00022989"/>
    </source>
</evidence>
<keyword evidence="3 8" id="KW-0812">Transmembrane</keyword>
<evidence type="ECO:0000256" key="1">
    <source>
        <dbReference type="ARBA" id="ARBA00004434"/>
    </source>
</evidence>
<accession>A0A9C7PWF8</accession>